<evidence type="ECO:0000256" key="9">
    <source>
        <dbReference type="HAMAP-Rule" id="MF_00135"/>
    </source>
</evidence>
<accession>A0A078LYQ9</accession>
<evidence type="ECO:0000256" key="2">
    <source>
        <dbReference type="ARBA" id="ARBA00004664"/>
    </source>
</evidence>
<dbReference type="EC" id="5.3.1.24" evidence="3 9"/>
<protein>
    <recommendedName>
        <fullName evidence="4 9">N-(5'-phosphoribosyl)anthranilate isomerase</fullName>
        <shortName evidence="9">PRAI</shortName>
        <ecNumber evidence="3 9">5.3.1.24</ecNumber>
    </recommendedName>
</protein>
<comment type="similarity">
    <text evidence="9">Belongs to the TrpF family.</text>
</comment>
<dbReference type="InterPro" id="IPR011060">
    <property type="entry name" value="RibuloseP-bd_barrel"/>
</dbReference>
<dbReference type="InterPro" id="IPR013785">
    <property type="entry name" value="Aldolase_TIM"/>
</dbReference>
<evidence type="ECO:0000256" key="8">
    <source>
        <dbReference type="ARBA" id="ARBA00023235"/>
    </source>
</evidence>
<name>A0A078LYQ9_9STAP</name>
<proteinExistence type="inferred from homology"/>
<keyword evidence="6 9" id="KW-0822">Tryptophan biosynthesis</keyword>
<dbReference type="GO" id="GO:0004640">
    <property type="term" value="F:phosphoribosylanthranilate isomerase activity"/>
    <property type="evidence" value="ECO:0007669"/>
    <property type="project" value="UniProtKB-UniRule"/>
</dbReference>
<dbReference type="eggNOG" id="COG0135">
    <property type="taxonomic scope" value="Bacteria"/>
</dbReference>
<evidence type="ECO:0000259" key="10">
    <source>
        <dbReference type="Pfam" id="PF00697"/>
    </source>
</evidence>
<comment type="pathway">
    <text evidence="2 9">Amino-acid biosynthesis; L-tryptophan biosynthesis; L-tryptophan from chorismate: step 3/5.</text>
</comment>
<evidence type="ECO:0000256" key="5">
    <source>
        <dbReference type="ARBA" id="ARBA00022605"/>
    </source>
</evidence>
<dbReference type="PANTHER" id="PTHR42894:SF1">
    <property type="entry name" value="N-(5'-PHOSPHORIBOSYL)ANTHRANILATE ISOMERASE"/>
    <property type="match status" value="1"/>
</dbReference>
<keyword evidence="7 9" id="KW-0057">Aromatic amino acid biosynthesis</keyword>
<organism evidence="11 12">
    <name type="scientific">Jeotgalicoccus saudimassiliensis</name>
    <dbReference type="NCBI Taxonomy" id="1461582"/>
    <lineage>
        <taxon>Bacteria</taxon>
        <taxon>Bacillati</taxon>
        <taxon>Bacillota</taxon>
        <taxon>Bacilli</taxon>
        <taxon>Bacillales</taxon>
        <taxon>Staphylococcaceae</taxon>
        <taxon>Jeotgalicoccus</taxon>
    </lineage>
</organism>
<evidence type="ECO:0000256" key="7">
    <source>
        <dbReference type="ARBA" id="ARBA00023141"/>
    </source>
</evidence>
<reference evidence="11 12" key="1">
    <citation type="submission" date="2014-07" db="EMBL/GenBank/DDBJ databases">
        <authorList>
            <person name="Urmite Genomes Urmite Genomes"/>
        </authorList>
    </citation>
    <scope>NUCLEOTIDE SEQUENCE [LARGE SCALE GENOMIC DNA]</scope>
    <source>
        <strain evidence="11 12">13MG44_air</strain>
    </source>
</reference>
<dbReference type="CDD" id="cd00405">
    <property type="entry name" value="PRAI"/>
    <property type="match status" value="1"/>
</dbReference>
<dbReference type="InterPro" id="IPR001240">
    <property type="entry name" value="PRAI_dom"/>
</dbReference>
<dbReference type="RefSeq" id="WP_035807645.1">
    <property type="nucleotide sequence ID" value="NZ_CCSE01000001.1"/>
</dbReference>
<dbReference type="PANTHER" id="PTHR42894">
    <property type="entry name" value="N-(5'-PHOSPHORIBOSYL)ANTHRANILATE ISOMERASE"/>
    <property type="match status" value="1"/>
</dbReference>
<feature type="domain" description="N-(5'phosphoribosyl) anthranilate isomerase (PRAI)" evidence="10">
    <location>
        <begin position="3"/>
        <end position="198"/>
    </location>
</feature>
<keyword evidence="5 9" id="KW-0028">Amino-acid biosynthesis</keyword>
<dbReference type="EMBL" id="CCSE01000001">
    <property type="protein sequence ID" value="CDZ99164.1"/>
    <property type="molecule type" value="Genomic_DNA"/>
</dbReference>
<dbReference type="AlphaFoldDB" id="A0A078LYQ9"/>
<keyword evidence="12" id="KW-1185">Reference proteome</keyword>
<evidence type="ECO:0000256" key="4">
    <source>
        <dbReference type="ARBA" id="ARBA00022272"/>
    </source>
</evidence>
<dbReference type="GO" id="GO:0000162">
    <property type="term" value="P:L-tryptophan biosynthetic process"/>
    <property type="evidence" value="ECO:0007669"/>
    <property type="project" value="UniProtKB-UniRule"/>
</dbReference>
<sequence>MKVKICGIKTVEEAQLVAKERPDFIGVVLAPSKRRVKLQTVREITDSLKGTGIKVVGVYVNPTKEEADAGLNEGGLDYIQFHGDESKEFVEQYKGHAIKAFPSNSELSYSERFDFKADYILIDSPREEYYGGSGVTFNWSELPLETIDRSRLALAGGLNPDNIAEAAEQVKPALIDVSSGVETGGEKDPDKVRAFIKNIRGGHND</sequence>
<evidence type="ECO:0000256" key="3">
    <source>
        <dbReference type="ARBA" id="ARBA00012572"/>
    </source>
</evidence>
<evidence type="ECO:0000256" key="6">
    <source>
        <dbReference type="ARBA" id="ARBA00022822"/>
    </source>
</evidence>
<dbReference type="Gene3D" id="3.20.20.70">
    <property type="entry name" value="Aldolase class I"/>
    <property type="match status" value="1"/>
</dbReference>
<evidence type="ECO:0000313" key="12">
    <source>
        <dbReference type="Proteomes" id="UP000044136"/>
    </source>
</evidence>
<gene>
    <name evidence="9 11" type="primary">trpF</name>
    <name evidence="11" type="ORF">BN1048_00289</name>
</gene>
<evidence type="ECO:0000313" key="11">
    <source>
        <dbReference type="EMBL" id="CDZ99164.1"/>
    </source>
</evidence>
<keyword evidence="8 9" id="KW-0413">Isomerase</keyword>
<comment type="catalytic activity">
    <reaction evidence="1 9">
        <text>N-(5-phospho-beta-D-ribosyl)anthranilate = 1-(2-carboxyphenylamino)-1-deoxy-D-ribulose 5-phosphate</text>
        <dbReference type="Rhea" id="RHEA:21540"/>
        <dbReference type="ChEBI" id="CHEBI:18277"/>
        <dbReference type="ChEBI" id="CHEBI:58613"/>
        <dbReference type="EC" id="5.3.1.24"/>
    </reaction>
</comment>
<dbReference type="SUPFAM" id="SSF51366">
    <property type="entry name" value="Ribulose-phoshate binding barrel"/>
    <property type="match status" value="1"/>
</dbReference>
<evidence type="ECO:0000256" key="1">
    <source>
        <dbReference type="ARBA" id="ARBA00001164"/>
    </source>
</evidence>
<dbReference type="STRING" id="1461582.BN1048_00289"/>
<dbReference type="Proteomes" id="UP000044136">
    <property type="component" value="Unassembled WGS sequence"/>
</dbReference>
<dbReference type="Pfam" id="PF00697">
    <property type="entry name" value="PRAI"/>
    <property type="match status" value="1"/>
</dbReference>
<dbReference type="UniPathway" id="UPA00035">
    <property type="reaction ID" value="UER00042"/>
</dbReference>
<dbReference type="OrthoDB" id="9786954at2"/>
<dbReference type="HAMAP" id="MF_00135">
    <property type="entry name" value="PRAI"/>
    <property type="match status" value="1"/>
</dbReference>
<dbReference type="InterPro" id="IPR044643">
    <property type="entry name" value="TrpF_fam"/>
</dbReference>
<dbReference type="HOGENOM" id="CLU_076364_1_0_9"/>